<dbReference type="InterPro" id="IPR012783">
    <property type="entry name" value="Znf_C4_TraR"/>
</dbReference>
<gene>
    <name evidence="6" type="ORF">F0A16_14045</name>
</gene>
<keyword evidence="7" id="KW-1185">Reference proteome</keyword>
<evidence type="ECO:0000256" key="3">
    <source>
        <dbReference type="ARBA" id="ARBA00022833"/>
    </source>
</evidence>
<feature type="domain" description="Zinc finger DksA/TraR C4-type" evidence="5">
    <location>
        <begin position="36"/>
        <end position="66"/>
    </location>
</feature>
<evidence type="ECO:0000259" key="5">
    <source>
        <dbReference type="Pfam" id="PF01258"/>
    </source>
</evidence>
<dbReference type="Pfam" id="PF01258">
    <property type="entry name" value="zf-dskA_traR"/>
    <property type="match status" value="1"/>
</dbReference>
<comment type="caution">
    <text evidence="6">The sequence shown here is derived from an EMBL/GenBank/DDBJ whole genome shotgun (WGS) entry which is preliminary data.</text>
</comment>
<dbReference type="PANTHER" id="PTHR38777:SF1">
    <property type="entry name" value="DNAK SUPPRESSOR PROTEIN"/>
    <property type="match status" value="1"/>
</dbReference>
<sequence>MADKADIAQELIDERMAQTLAARQTPRRHAVPVDDHCVDCGETIPAARRERMPYALRCVECQSAKEGRR</sequence>
<keyword evidence="1" id="KW-0479">Metal-binding</keyword>
<feature type="zinc finger region" description="dksA C4-type" evidence="4">
    <location>
        <begin position="37"/>
        <end position="61"/>
    </location>
</feature>
<name>A0A640W9T6_9GAMM</name>
<dbReference type="SUPFAM" id="SSF57716">
    <property type="entry name" value="Glucocorticoid receptor-like (DNA-binding domain)"/>
    <property type="match status" value="1"/>
</dbReference>
<evidence type="ECO:0000256" key="2">
    <source>
        <dbReference type="ARBA" id="ARBA00022771"/>
    </source>
</evidence>
<keyword evidence="3" id="KW-0862">Zinc</keyword>
<dbReference type="Proteomes" id="UP000466024">
    <property type="component" value="Unassembled WGS sequence"/>
</dbReference>
<organism evidence="6 7">
    <name type="scientific">Salinicola corii</name>
    <dbReference type="NCBI Taxonomy" id="2606937"/>
    <lineage>
        <taxon>Bacteria</taxon>
        <taxon>Pseudomonadati</taxon>
        <taxon>Pseudomonadota</taxon>
        <taxon>Gammaproteobacteria</taxon>
        <taxon>Oceanospirillales</taxon>
        <taxon>Halomonadaceae</taxon>
        <taxon>Salinicola</taxon>
    </lineage>
</organism>
<dbReference type="GO" id="GO:0008270">
    <property type="term" value="F:zinc ion binding"/>
    <property type="evidence" value="ECO:0007669"/>
    <property type="project" value="UniProtKB-KW"/>
</dbReference>
<accession>A0A640W9T6</accession>
<dbReference type="NCBIfam" id="TIGR02419">
    <property type="entry name" value="C4_traR_proteo"/>
    <property type="match status" value="1"/>
</dbReference>
<dbReference type="AlphaFoldDB" id="A0A640W9T6"/>
<dbReference type="GO" id="GO:1900378">
    <property type="term" value="P:positive regulation of secondary metabolite biosynthetic process"/>
    <property type="evidence" value="ECO:0007669"/>
    <property type="project" value="TreeGrafter"/>
</dbReference>
<dbReference type="EMBL" id="VTPX01000008">
    <property type="protein sequence ID" value="KAA0017122.1"/>
    <property type="molecule type" value="Genomic_DNA"/>
</dbReference>
<keyword evidence="2" id="KW-0863">Zinc-finger</keyword>
<dbReference type="RefSeq" id="WP_149436034.1">
    <property type="nucleotide sequence ID" value="NZ_VTPX01000008.1"/>
</dbReference>
<dbReference type="PANTHER" id="PTHR38777">
    <property type="entry name" value="FELS-2 PROPHAGE PROTEIN"/>
    <property type="match status" value="1"/>
</dbReference>
<reference evidence="6 7" key="1">
    <citation type="submission" date="2019-08" db="EMBL/GenBank/DDBJ databases">
        <title>Bioinformatics analysis of the strain L3 and L5.</title>
        <authorList>
            <person name="Li X."/>
        </authorList>
    </citation>
    <scope>NUCLEOTIDE SEQUENCE [LARGE SCALE GENOMIC DNA]</scope>
    <source>
        <strain evidence="6 7">L3</strain>
    </source>
</reference>
<evidence type="ECO:0000313" key="7">
    <source>
        <dbReference type="Proteomes" id="UP000466024"/>
    </source>
</evidence>
<evidence type="ECO:0000256" key="1">
    <source>
        <dbReference type="ARBA" id="ARBA00022723"/>
    </source>
</evidence>
<protein>
    <submittedName>
        <fullName evidence="6">TraR/DksA family transcriptional regulator</fullName>
    </submittedName>
</protein>
<dbReference type="PROSITE" id="PS51128">
    <property type="entry name" value="ZF_DKSA_2"/>
    <property type="match status" value="1"/>
</dbReference>
<dbReference type="Gene3D" id="1.20.120.910">
    <property type="entry name" value="DksA, coiled-coil domain"/>
    <property type="match status" value="1"/>
</dbReference>
<dbReference type="InterPro" id="IPR000962">
    <property type="entry name" value="Znf_DskA_TraR"/>
</dbReference>
<proteinExistence type="predicted"/>
<evidence type="ECO:0000313" key="6">
    <source>
        <dbReference type="EMBL" id="KAA0017122.1"/>
    </source>
</evidence>
<evidence type="ECO:0000256" key="4">
    <source>
        <dbReference type="PROSITE-ProRule" id="PRU00510"/>
    </source>
</evidence>